<organism evidence="4 5">
    <name type="scientific">Salix brachista</name>
    <dbReference type="NCBI Taxonomy" id="2182728"/>
    <lineage>
        <taxon>Eukaryota</taxon>
        <taxon>Viridiplantae</taxon>
        <taxon>Streptophyta</taxon>
        <taxon>Embryophyta</taxon>
        <taxon>Tracheophyta</taxon>
        <taxon>Spermatophyta</taxon>
        <taxon>Magnoliopsida</taxon>
        <taxon>eudicotyledons</taxon>
        <taxon>Gunneridae</taxon>
        <taxon>Pentapetalae</taxon>
        <taxon>rosids</taxon>
        <taxon>fabids</taxon>
        <taxon>Malpighiales</taxon>
        <taxon>Salicaceae</taxon>
        <taxon>Saliceae</taxon>
        <taxon>Salix</taxon>
    </lineage>
</organism>
<dbReference type="InterPro" id="IPR008480">
    <property type="entry name" value="DUF761_pln"/>
</dbReference>
<dbReference type="InterPro" id="IPR025520">
    <property type="entry name" value="DUF4408"/>
</dbReference>
<evidence type="ECO:0000313" key="4">
    <source>
        <dbReference type="EMBL" id="KAB5560548.1"/>
    </source>
</evidence>
<protein>
    <recommendedName>
        <fullName evidence="3">DUF4408 domain-containing protein</fullName>
    </recommendedName>
</protein>
<dbReference type="Pfam" id="PF14364">
    <property type="entry name" value="DUF4408"/>
    <property type="match status" value="1"/>
</dbReference>
<dbReference type="EMBL" id="VDCV01000004">
    <property type="protein sequence ID" value="KAB5560548.1"/>
    <property type="molecule type" value="Genomic_DNA"/>
</dbReference>
<sequence length="390" mass="44896">MKKGNLLPPTRIHHHSHPQISALQTPPLSQIQRSKFHIPHFPTLSLSSLYIYPIPHNLSRNTSTDHHHLPFLTQTFSPLQILEIQAKVLKVSTRETNMGSLSLSLKVVLISTTVLFMFLYLKVCFTLVHDFSVNQAALLWSYLMSSLKPLYLFVIINCIIITIVVSSRFHHNTNGTSTYDQIEKIPMEDYVHDMMFRSDGALNLRALSAYQDREEVVDVEDKSMVIEDGKNEVADDSVISMSRFGHGKVVEASHEGGRAMRMAKPKRHETLENTWKMITEDRAMPFTRNVKRSKTLKDMWENHGNQFITSLMDPHAVNKSETFNDRINYQSPPIGSLAPASEKFRKEPSLSQDELNQRVEAFIDKFKEEMRMQKARSWNQYKEMNSHGGR</sequence>
<evidence type="ECO:0000259" key="3">
    <source>
        <dbReference type="Pfam" id="PF14364"/>
    </source>
</evidence>
<accession>A0A5N5N0N9</accession>
<evidence type="ECO:0000256" key="2">
    <source>
        <dbReference type="SAM" id="Phobius"/>
    </source>
</evidence>
<keyword evidence="5" id="KW-1185">Reference proteome</keyword>
<evidence type="ECO:0000313" key="5">
    <source>
        <dbReference type="Proteomes" id="UP000326939"/>
    </source>
</evidence>
<feature type="transmembrane region" description="Helical" evidence="2">
    <location>
        <begin position="107"/>
        <end position="129"/>
    </location>
</feature>
<keyword evidence="2" id="KW-1133">Transmembrane helix</keyword>
<dbReference type="Proteomes" id="UP000326939">
    <property type="component" value="Chromosome 4"/>
</dbReference>
<dbReference type="Pfam" id="PF05553">
    <property type="entry name" value="DUF761"/>
    <property type="match status" value="1"/>
</dbReference>
<keyword evidence="2" id="KW-0472">Membrane</keyword>
<gene>
    <name evidence="4" type="ORF">DKX38_005505</name>
</gene>
<keyword evidence="2" id="KW-0812">Transmembrane</keyword>
<dbReference type="AlphaFoldDB" id="A0A5N5N0N9"/>
<feature type="region of interest" description="Disordered" evidence="1">
    <location>
        <begin position="1"/>
        <end position="21"/>
    </location>
</feature>
<comment type="caution">
    <text evidence="4">The sequence shown here is derived from an EMBL/GenBank/DDBJ whole genome shotgun (WGS) entry which is preliminary data.</text>
</comment>
<dbReference type="PANTHER" id="PTHR33098">
    <property type="entry name" value="COTTON FIBER (DUF761)"/>
    <property type="match status" value="1"/>
</dbReference>
<proteinExistence type="predicted"/>
<feature type="domain" description="DUF4408" evidence="3">
    <location>
        <begin position="139"/>
        <end position="169"/>
    </location>
</feature>
<reference evidence="5" key="1">
    <citation type="journal article" date="2019" name="Gigascience">
        <title>De novo genome assembly of the endangered Acer yangbiense, a plant species with extremely small populations endemic to Yunnan Province, China.</title>
        <authorList>
            <person name="Yang J."/>
            <person name="Wariss H.M."/>
            <person name="Tao L."/>
            <person name="Zhang R."/>
            <person name="Yun Q."/>
            <person name="Hollingsworth P."/>
            <person name="Dao Z."/>
            <person name="Luo G."/>
            <person name="Guo H."/>
            <person name="Ma Y."/>
            <person name="Sun W."/>
        </authorList>
    </citation>
    <scope>NUCLEOTIDE SEQUENCE [LARGE SCALE GENOMIC DNA]</scope>
    <source>
        <strain evidence="5">cv. br00</strain>
    </source>
</reference>
<feature type="transmembrane region" description="Helical" evidence="2">
    <location>
        <begin position="149"/>
        <end position="169"/>
    </location>
</feature>
<name>A0A5N5N0N9_9ROSI</name>
<evidence type="ECO:0000256" key="1">
    <source>
        <dbReference type="SAM" id="MobiDB-lite"/>
    </source>
</evidence>
<dbReference type="PANTHER" id="PTHR33098:SF109">
    <property type="entry name" value="OS07G0563400 PROTEIN"/>
    <property type="match status" value="1"/>
</dbReference>